<dbReference type="PANTHER" id="PTHR16301:SF20">
    <property type="entry name" value="IMPACT FAMILY MEMBER YIGZ"/>
    <property type="match status" value="1"/>
</dbReference>
<reference evidence="4 5" key="1">
    <citation type="submission" date="2019-09" db="EMBL/GenBank/DDBJ databases">
        <title>Phylogeny of genus Pseudoclavibacter and closely related genus.</title>
        <authorList>
            <person name="Li Y."/>
        </authorList>
    </citation>
    <scope>NUCLEOTIDE SEQUENCE [LARGE SCALE GENOMIC DNA]</scope>
    <source>
        <strain evidence="4 5">JCM 16921</strain>
    </source>
</reference>
<keyword evidence="5" id="KW-1185">Reference proteome</keyword>
<proteinExistence type="inferred from homology"/>
<dbReference type="GO" id="GO:0006446">
    <property type="term" value="P:regulation of translational initiation"/>
    <property type="evidence" value="ECO:0007669"/>
    <property type="project" value="TreeGrafter"/>
</dbReference>
<protein>
    <submittedName>
        <fullName evidence="4">YigZ family protein</fullName>
    </submittedName>
</protein>
<comment type="caution">
    <text evidence="4">The sequence shown here is derived from an EMBL/GenBank/DDBJ whole genome shotgun (WGS) entry which is preliminary data.</text>
</comment>
<dbReference type="InterPro" id="IPR015269">
    <property type="entry name" value="UPF0029_Impact_C"/>
</dbReference>
<gene>
    <name evidence="4" type="ORF">F8O02_04100</name>
</gene>
<dbReference type="Pfam" id="PF09186">
    <property type="entry name" value="DUF1949"/>
    <property type="match status" value="1"/>
</dbReference>
<dbReference type="InterPro" id="IPR020569">
    <property type="entry name" value="UPF0029_Impact_CS"/>
</dbReference>
<dbReference type="PANTHER" id="PTHR16301">
    <property type="entry name" value="IMPACT-RELATED"/>
    <property type="match status" value="1"/>
</dbReference>
<dbReference type="Gene3D" id="3.30.230.30">
    <property type="entry name" value="Impact, N-terminal domain"/>
    <property type="match status" value="1"/>
</dbReference>
<dbReference type="GO" id="GO:0005737">
    <property type="term" value="C:cytoplasm"/>
    <property type="evidence" value="ECO:0007669"/>
    <property type="project" value="TreeGrafter"/>
</dbReference>
<dbReference type="InterPro" id="IPR035647">
    <property type="entry name" value="EFG_III/V"/>
</dbReference>
<name>A0A7C8BSP4_9MICO</name>
<evidence type="ECO:0000313" key="5">
    <source>
        <dbReference type="Proteomes" id="UP000481339"/>
    </source>
</evidence>
<evidence type="ECO:0000259" key="3">
    <source>
        <dbReference type="Pfam" id="PF09186"/>
    </source>
</evidence>
<dbReference type="PROSITE" id="PS00910">
    <property type="entry name" value="UPF0029"/>
    <property type="match status" value="1"/>
</dbReference>
<sequence>MTMPPAFRTPAAPATAETEVRRSRFLARLEPAETEADARAVIQAMRAAHPRARHRCTAFIVGEAPVIERSSDDGEPSGTAGRPILDVLHAAGLGRVVCVVTRYFGGVLLGTGGLARAYGDAADAAIAAARLVTMRWRDVIAVTVDYADVPAVQALAARRGWREVAADWAERATLRLALAGEEPSEASAGLADATAGRARVVPDGTRLVADAPDR</sequence>
<evidence type="ECO:0000313" key="4">
    <source>
        <dbReference type="EMBL" id="KAB1633036.1"/>
    </source>
</evidence>
<evidence type="ECO:0000256" key="1">
    <source>
        <dbReference type="ARBA" id="ARBA00007665"/>
    </source>
</evidence>
<dbReference type="InterPro" id="IPR020568">
    <property type="entry name" value="Ribosomal_Su5_D2-typ_SF"/>
</dbReference>
<dbReference type="OrthoDB" id="9813771at2"/>
<dbReference type="InterPro" id="IPR001498">
    <property type="entry name" value="Impact_N"/>
</dbReference>
<dbReference type="InterPro" id="IPR036956">
    <property type="entry name" value="Impact_N_sf"/>
</dbReference>
<dbReference type="Proteomes" id="UP000481339">
    <property type="component" value="Unassembled WGS sequence"/>
</dbReference>
<evidence type="ECO:0000259" key="2">
    <source>
        <dbReference type="Pfam" id="PF01205"/>
    </source>
</evidence>
<dbReference type="Pfam" id="PF01205">
    <property type="entry name" value="Impact_N"/>
    <property type="match status" value="1"/>
</dbReference>
<dbReference type="SUPFAM" id="SSF54211">
    <property type="entry name" value="Ribosomal protein S5 domain 2-like"/>
    <property type="match status" value="1"/>
</dbReference>
<dbReference type="SUPFAM" id="SSF54980">
    <property type="entry name" value="EF-G C-terminal domain-like"/>
    <property type="match status" value="1"/>
</dbReference>
<dbReference type="AlphaFoldDB" id="A0A7C8BSP4"/>
<dbReference type="EMBL" id="WBKA01000002">
    <property type="protein sequence ID" value="KAB1633036.1"/>
    <property type="molecule type" value="Genomic_DNA"/>
</dbReference>
<organism evidence="4 5">
    <name type="scientific">Pseudoclavibacter caeni</name>
    <dbReference type="NCBI Taxonomy" id="908846"/>
    <lineage>
        <taxon>Bacteria</taxon>
        <taxon>Bacillati</taxon>
        <taxon>Actinomycetota</taxon>
        <taxon>Actinomycetes</taxon>
        <taxon>Micrococcales</taxon>
        <taxon>Microbacteriaceae</taxon>
        <taxon>Pseudoclavibacter</taxon>
    </lineage>
</organism>
<feature type="domain" description="Impact N-terminal" evidence="2">
    <location>
        <begin position="21"/>
        <end position="126"/>
    </location>
</feature>
<comment type="similarity">
    <text evidence="1">Belongs to the IMPACT family.</text>
</comment>
<feature type="domain" description="UPF0029" evidence="3">
    <location>
        <begin position="142"/>
        <end position="197"/>
    </location>
</feature>
<dbReference type="InterPro" id="IPR023582">
    <property type="entry name" value="Impact"/>
</dbReference>
<accession>A0A7C8BSP4</accession>